<name>A0A1Y0I592_9GAMM</name>
<feature type="region of interest" description="Disordered" evidence="1">
    <location>
        <begin position="201"/>
        <end position="237"/>
    </location>
</feature>
<keyword evidence="2" id="KW-0472">Membrane</keyword>
<dbReference type="EMBL" id="CP021425">
    <property type="protein sequence ID" value="ARU54705.1"/>
    <property type="molecule type" value="Genomic_DNA"/>
</dbReference>
<keyword evidence="2" id="KW-0812">Transmembrane</keyword>
<evidence type="ECO:0000256" key="1">
    <source>
        <dbReference type="SAM" id="MobiDB-lite"/>
    </source>
</evidence>
<feature type="transmembrane region" description="Helical" evidence="2">
    <location>
        <begin position="12"/>
        <end position="33"/>
    </location>
</feature>
<gene>
    <name evidence="3" type="ORF">OLMES_0602</name>
</gene>
<sequence>MQGFRLIFTRYFLAGLIIFLPLVILGIFFRWLFHTLTDLIQPFTNLVIKLSGFPELAGDVVVILLILISVALTGYLVTTSAGIYLHNRFDATLNRLAPGYQMIKEIVNQFVGDKASSPFAGGSIARVKLFGEQVETTVTAIITSRHDDGTLTVFVPTGPNPTSGFIYHIPEHLAEIRPDIKVEAAMKTVISCGAGSAKLFAPAPPDTSNSAPHGAHLSSSGHTPLEKRENVDSPDQN</sequence>
<dbReference type="KEGG" id="ome:OLMES_0602"/>
<accession>A0A1Y0I592</accession>
<feature type="compositionally biased region" description="Polar residues" evidence="1">
    <location>
        <begin position="206"/>
        <end position="222"/>
    </location>
</feature>
<dbReference type="PANTHER" id="PTHR31876:SF26">
    <property type="entry name" value="PROTEIN LIKE COV 2"/>
    <property type="match status" value="1"/>
</dbReference>
<keyword evidence="2" id="KW-1133">Transmembrane helix</keyword>
<proteinExistence type="predicted"/>
<dbReference type="PANTHER" id="PTHR31876">
    <property type="entry name" value="COV-LIKE PROTEIN 1"/>
    <property type="match status" value="1"/>
</dbReference>
<protein>
    <recommendedName>
        <fullName evidence="5">DUF502 domain-containing protein</fullName>
    </recommendedName>
</protein>
<evidence type="ECO:0000256" key="2">
    <source>
        <dbReference type="SAM" id="Phobius"/>
    </source>
</evidence>
<evidence type="ECO:0000313" key="3">
    <source>
        <dbReference type="EMBL" id="ARU54705.1"/>
    </source>
</evidence>
<organism evidence="3 4">
    <name type="scientific">Oleiphilus messinensis</name>
    <dbReference type="NCBI Taxonomy" id="141451"/>
    <lineage>
        <taxon>Bacteria</taxon>
        <taxon>Pseudomonadati</taxon>
        <taxon>Pseudomonadota</taxon>
        <taxon>Gammaproteobacteria</taxon>
        <taxon>Oceanospirillales</taxon>
        <taxon>Oleiphilaceae</taxon>
        <taxon>Oleiphilus</taxon>
    </lineage>
</organism>
<keyword evidence="4" id="KW-1185">Reference proteome</keyword>
<dbReference type="OrthoDB" id="9780267at2"/>
<evidence type="ECO:0000313" key="4">
    <source>
        <dbReference type="Proteomes" id="UP000196027"/>
    </source>
</evidence>
<dbReference type="Proteomes" id="UP000196027">
    <property type="component" value="Chromosome"/>
</dbReference>
<dbReference type="AlphaFoldDB" id="A0A1Y0I592"/>
<reference evidence="3 4" key="1">
    <citation type="submission" date="2017-05" db="EMBL/GenBank/DDBJ databases">
        <title>Genomic insights into alkan degradation activity of Oleiphilus messinensis.</title>
        <authorList>
            <person name="Kozyavkin S.A."/>
            <person name="Slesarev A.I."/>
            <person name="Golyshin P.N."/>
            <person name="Korzhenkov A."/>
            <person name="Golyshina O.N."/>
            <person name="Toshchakov S.V."/>
        </authorList>
    </citation>
    <scope>NUCLEOTIDE SEQUENCE [LARGE SCALE GENOMIC DNA]</scope>
    <source>
        <strain evidence="3 4">ME102</strain>
    </source>
</reference>
<dbReference type="InterPro" id="IPR007462">
    <property type="entry name" value="COV1-like"/>
</dbReference>
<dbReference type="Pfam" id="PF04367">
    <property type="entry name" value="DUF502"/>
    <property type="match status" value="1"/>
</dbReference>
<evidence type="ECO:0008006" key="5">
    <source>
        <dbReference type="Google" id="ProtNLM"/>
    </source>
</evidence>
<feature type="transmembrane region" description="Helical" evidence="2">
    <location>
        <begin position="60"/>
        <end position="85"/>
    </location>
</feature>
<dbReference type="RefSeq" id="WP_087459878.1">
    <property type="nucleotide sequence ID" value="NZ_CP021425.1"/>
</dbReference>